<protein>
    <submittedName>
        <fullName evidence="2">Uncharacterized protein</fullName>
    </submittedName>
</protein>
<evidence type="ECO:0000313" key="3">
    <source>
        <dbReference type="Proteomes" id="UP000604083"/>
    </source>
</evidence>
<evidence type="ECO:0000256" key="1">
    <source>
        <dbReference type="SAM" id="MobiDB-lite"/>
    </source>
</evidence>
<feature type="region of interest" description="Disordered" evidence="1">
    <location>
        <begin position="115"/>
        <end position="184"/>
    </location>
</feature>
<comment type="caution">
    <text evidence="2">The sequence shown here is derived from an EMBL/GenBank/DDBJ whole genome shotgun (WGS) entry which is preliminary data.</text>
</comment>
<accession>A0A934RSV1</accession>
<reference evidence="2" key="1">
    <citation type="submission" date="2021-01" db="EMBL/GenBank/DDBJ databases">
        <title>Modified the classification status of verrucomicrobia.</title>
        <authorList>
            <person name="Feng X."/>
        </authorList>
    </citation>
    <scope>NUCLEOTIDE SEQUENCE</scope>
    <source>
        <strain evidence="2">KCTC 12986</strain>
    </source>
</reference>
<organism evidence="2 3">
    <name type="scientific">Roseibacillus ishigakijimensis</name>
    <dbReference type="NCBI Taxonomy" id="454146"/>
    <lineage>
        <taxon>Bacteria</taxon>
        <taxon>Pseudomonadati</taxon>
        <taxon>Verrucomicrobiota</taxon>
        <taxon>Verrucomicrobiia</taxon>
        <taxon>Verrucomicrobiales</taxon>
        <taxon>Verrucomicrobiaceae</taxon>
        <taxon>Roseibacillus</taxon>
    </lineage>
</organism>
<feature type="compositionally biased region" description="Basic and acidic residues" evidence="1">
    <location>
        <begin position="157"/>
        <end position="170"/>
    </location>
</feature>
<evidence type="ECO:0000313" key="2">
    <source>
        <dbReference type="EMBL" id="MBK1835031.1"/>
    </source>
</evidence>
<feature type="region of interest" description="Disordered" evidence="1">
    <location>
        <begin position="248"/>
        <end position="282"/>
    </location>
</feature>
<proteinExistence type="predicted"/>
<dbReference type="EMBL" id="JAENIO010000038">
    <property type="protein sequence ID" value="MBK1835031.1"/>
    <property type="molecule type" value="Genomic_DNA"/>
</dbReference>
<keyword evidence="3" id="KW-1185">Reference proteome</keyword>
<gene>
    <name evidence="2" type="ORF">JIN78_13250</name>
</gene>
<dbReference type="Proteomes" id="UP000604083">
    <property type="component" value="Unassembled WGS sequence"/>
</dbReference>
<dbReference type="RefSeq" id="WP_200392466.1">
    <property type="nucleotide sequence ID" value="NZ_JAENIO010000038.1"/>
</dbReference>
<feature type="compositionally biased region" description="Basic and acidic residues" evidence="1">
    <location>
        <begin position="261"/>
        <end position="271"/>
    </location>
</feature>
<dbReference type="AlphaFoldDB" id="A0A934RSV1"/>
<sequence length="299" mass="33323">MIRIKKWWDKFENSGSRKLKNCSYFSAPSGTDSKGYRKLMRQGAPGVIAFGVFQSLCQVMPTLSQEARKAGEMRNSDGTLMDEDDLCDLTRLPEEILRPAIELLESVGWLEEIGSAENQGNPEPRQLSAKEIPSSADNLPPVSQDPPSKFQDTPSGEESRGGEGKGEERNSCPMPSDACPPPADVVAELWPLFPKVSRERSSKRELGEEWKRIKAADRPSLDMLKAALAAWCQTEKWRGGYAEGAHRWVKRRQWESPPEPETPRSSREADIGGRTASVARAEDLAEPELEIEIKDECPL</sequence>
<name>A0A934RSV1_9BACT</name>